<protein>
    <submittedName>
        <fullName evidence="2">Clampless protein 1</fullName>
    </submittedName>
</protein>
<comment type="caution">
    <text evidence="2">The sequence shown here is derived from an EMBL/GenBank/DDBJ whole genome shotgun (WGS) entry which is preliminary data.</text>
</comment>
<gene>
    <name evidence="2" type="ORF">MSAN_00943800</name>
</gene>
<dbReference type="Proteomes" id="UP000623467">
    <property type="component" value="Unassembled WGS sequence"/>
</dbReference>
<evidence type="ECO:0000313" key="2">
    <source>
        <dbReference type="EMBL" id="KAF7366852.1"/>
    </source>
</evidence>
<feature type="region of interest" description="Disordered" evidence="1">
    <location>
        <begin position="1"/>
        <end position="26"/>
    </location>
</feature>
<dbReference type="EMBL" id="JACAZH010000006">
    <property type="protein sequence ID" value="KAF7366852.1"/>
    <property type="molecule type" value="Genomic_DNA"/>
</dbReference>
<sequence length="107" mass="11113">MMVSSYPARPLAISAPPPKSSSHGAGGDASLFPVHAVVLAAHYVIASTLRTPPPPVPLAAHLFSASGANITMLLNHAAHVGELWQGVVALGVYNAELWNALDLAWEV</sequence>
<name>A0A8H7DBM0_9AGAR</name>
<dbReference type="OrthoDB" id="2523383at2759"/>
<evidence type="ECO:0000256" key="1">
    <source>
        <dbReference type="SAM" id="MobiDB-lite"/>
    </source>
</evidence>
<proteinExistence type="predicted"/>
<dbReference type="AlphaFoldDB" id="A0A8H7DBM0"/>
<reference evidence="2" key="1">
    <citation type="submission" date="2020-05" db="EMBL/GenBank/DDBJ databases">
        <title>Mycena genomes resolve the evolution of fungal bioluminescence.</title>
        <authorList>
            <person name="Tsai I.J."/>
        </authorList>
    </citation>
    <scope>NUCLEOTIDE SEQUENCE</scope>
    <source>
        <strain evidence="2">160909Yilan</strain>
    </source>
</reference>
<evidence type="ECO:0000313" key="3">
    <source>
        <dbReference type="Proteomes" id="UP000623467"/>
    </source>
</evidence>
<organism evidence="2 3">
    <name type="scientific">Mycena sanguinolenta</name>
    <dbReference type="NCBI Taxonomy" id="230812"/>
    <lineage>
        <taxon>Eukaryota</taxon>
        <taxon>Fungi</taxon>
        <taxon>Dikarya</taxon>
        <taxon>Basidiomycota</taxon>
        <taxon>Agaricomycotina</taxon>
        <taxon>Agaricomycetes</taxon>
        <taxon>Agaricomycetidae</taxon>
        <taxon>Agaricales</taxon>
        <taxon>Marasmiineae</taxon>
        <taxon>Mycenaceae</taxon>
        <taxon>Mycena</taxon>
    </lineage>
</organism>
<keyword evidence="3" id="KW-1185">Reference proteome</keyword>
<accession>A0A8H7DBM0</accession>